<proteinExistence type="predicted"/>
<evidence type="ECO:0000313" key="2">
    <source>
        <dbReference type="Proteomes" id="UP000502041"/>
    </source>
</evidence>
<dbReference type="KEGG" id="pvac:HC248_01074"/>
<reference evidence="1 2" key="1">
    <citation type="submission" date="2020-04" db="EMBL/GenBank/DDBJ databases">
        <title>Complete genome of a Psychrophilic, Marine, Gas Vacuolate Bacterium Polaromonas vacuolata KCTC 22033T.</title>
        <authorList>
            <person name="Hwang K."/>
            <person name="Kim K.M."/>
        </authorList>
    </citation>
    <scope>NUCLEOTIDE SEQUENCE [LARGE SCALE GENOMIC DNA]</scope>
    <source>
        <strain evidence="1 2">KCTC 22033</strain>
    </source>
</reference>
<keyword evidence="2" id="KW-1185">Reference proteome</keyword>
<evidence type="ECO:0000313" key="1">
    <source>
        <dbReference type="EMBL" id="QJC55791.1"/>
    </source>
</evidence>
<accession>A0A6H2H7D4</accession>
<dbReference type="Proteomes" id="UP000502041">
    <property type="component" value="Chromosome"/>
</dbReference>
<name>A0A6H2H7D4_9BURK</name>
<organism evidence="1 2">
    <name type="scientific">Polaromonas vacuolata</name>
    <dbReference type="NCBI Taxonomy" id="37448"/>
    <lineage>
        <taxon>Bacteria</taxon>
        <taxon>Pseudomonadati</taxon>
        <taxon>Pseudomonadota</taxon>
        <taxon>Betaproteobacteria</taxon>
        <taxon>Burkholderiales</taxon>
        <taxon>Comamonadaceae</taxon>
        <taxon>Polaromonas</taxon>
    </lineage>
</organism>
<dbReference type="EMBL" id="CP051461">
    <property type="protein sequence ID" value="QJC55791.1"/>
    <property type="molecule type" value="Genomic_DNA"/>
</dbReference>
<protein>
    <submittedName>
        <fullName evidence="1">Uncharacterized protein</fullName>
    </submittedName>
</protein>
<dbReference type="AlphaFoldDB" id="A0A6H2H7D4"/>
<sequence length="40" mass="4402">MRVDVSMSAFLASRRGRLAKALALPDPILEMPANMKLSED</sequence>
<gene>
    <name evidence="1" type="ORF">HC248_01074</name>
</gene>